<evidence type="ECO:0000256" key="2">
    <source>
        <dbReference type="SAM" id="Phobius"/>
    </source>
</evidence>
<keyword evidence="2" id="KW-0812">Transmembrane</keyword>
<evidence type="ECO:0000313" key="4">
    <source>
        <dbReference type="Proteomes" id="UP000184291"/>
    </source>
</evidence>
<organism evidence="3 4">
    <name type="scientific">Actinomyces glycerinitolerans</name>
    <dbReference type="NCBI Taxonomy" id="1892869"/>
    <lineage>
        <taxon>Bacteria</taxon>
        <taxon>Bacillati</taxon>
        <taxon>Actinomycetota</taxon>
        <taxon>Actinomycetes</taxon>
        <taxon>Actinomycetales</taxon>
        <taxon>Actinomycetaceae</taxon>
        <taxon>Actinomyces</taxon>
    </lineage>
</organism>
<feature type="region of interest" description="Disordered" evidence="1">
    <location>
        <begin position="201"/>
        <end position="221"/>
    </location>
</feature>
<name>A0A1M4RY96_9ACTO</name>
<dbReference type="RefSeq" id="WP_073328300.1">
    <property type="nucleotide sequence ID" value="NZ_FQTT01000009.1"/>
</dbReference>
<dbReference type="Proteomes" id="UP000184291">
    <property type="component" value="Unassembled WGS sequence"/>
</dbReference>
<protein>
    <submittedName>
        <fullName evidence="3">Lipopolysaccharide biosynthesis</fullName>
    </submittedName>
</protein>
<dbReference type="PANTHER" id="PTHR32309:SF31">
    <property type="entry name" value="CAPSULAR EXOPOLYSACCHARIDE FAMILY"/>
    <property type="match status" value="1"/>
</dbReference>
<keyword evidence="2" id="KW-1133">Transmembrane helix</keyword>
<gene>
    <name evidence="3" type="ORF">ACGLYG10_0875</name>
</gene>
<evidence type="ECO:0000256" key="1">
    <source>
        <dbReference type="SAM" id="MobiDB-lite"/>
    </source>
</evidence>
<dbReference type="EMBL" id="FQTT01000009">
    <property type="protein sequence ID" value="SHE24667.1"/>
    <property type="molecule type" value="Genomic_DNA"/>
</dbReference>
<dbReference type="InterPro" id="IPR050445">
    <property type="entry name" value="Bact_polysacc_biosynth/exp"/>
</dbReference>
<feature type="transmembrane region" description="Helical" evidence="2">
    <location>
        <begin position="176"/>
        <end position="196"/>
    </location>
</feature>
<proteinExistence type="predicted"/>
<sequence length="221" mass="22494">MNRDGTDGTSALFYRFAPLWLAHLALGVVVGLIVASTAAPVYTSTASALVAANASDGSRSVSSASTIINAVMPTIVQLSTSASALSEVAQATGLDESEVKQAVSVSSSTNSLIINVSATATSAETAQAIAEAEVTALRHIVSELSVSPQEETYLTLTDVDAASLPTEPSGPSRVRYGVYGGVAGAAIGLVVSLILFRSRTNNADDDGADQDPPPDPEASRI</sequence>
<dbReference type="PANTHER" id="PTHR32309">
    <property type="entry name" value="TYROSINE-PROTEIN KINASE"/>
    <property type="match status" value="1"/>
</dbReference>
<feature type="transmembrane region" description="Helical" evidence="2">
    <location>
        <begin position="12"/>
        <end position="35"/>
    </location>
</feature>
<dbReference type="STRING" id="1892869.ACGLYG10_0875"/>
<dbReference type="AlphaFoldDB" id="A0A1M4RY96"/>
<keyword evidence="4" id="KW-1185">Reference proteome</keyword>
<feature type="compositionally biased region" description="Acidic residues" evidence="1">
    <location>
        <begin position="203"/>
        <end position="214"/>
    </location>
</feature>
<keyword evidence="2" id="KW-0472">Membrane</keyword>
<reference evidence="4" key="1">
    <citation type="submission" date="2016-09" db="EMBL/GenBank/DDBJ databases">
        <authorList>
            <person name="Strepis N."/>
        </authorList>
    </citation>
    <scope>NUCLEOTIDE SEQUENCE [LARGE SCALE GENOMIC DNA]</scope>
</reference>
<accession>A0A1M4RY96</accession>
<evidence type="ECO:0000313" key="3">
    <source>
        <dbReference type="EMBL" id="SHE24667.1"/>
    </source>
</evidence>